<sequence>MTLRVISGRAGTGKTAFIHREIVEDLKTNLFANPIFILVPDQMSFTTEYELTTNYDIEGMMRAQVMTFKRLAWFVLQNEGGIARERIDGTGYRMLLRRILEEHQEEFLLFKRAAGKRGFTKEVEQILKEFSQYHIDVETIEPLINSLRENGASEVLLHKMHDLHIILKQLHERIGTEYIDGDGYFPMLIERIPKMESLRDTHVYLDGFVSFNGQEMSILKELLIYAKRVTIVLPLEDPQADMLEGSVFYRAAMTYDKIKHELQKLRFERGIDIEEEPRVHLEVNYRAKNQDLLQIELSFDKVIDAPIESTGHAQILEGVNPRAEVQGIAQEIKQLVLKKGLRYKDIGIMYRQADVYDAIIGTTFMQYEIPFFSNEKRAMLYHPLIEFSRSVLEIITTNWKYEPIFRSVKTDLFFPYGANLMVMRDRADILENFVIAKGIVHDRWMNEEVWHYRRFKSLEKVNAIQTEDELEHEQLLKSVRDLIREPVLALQNRLKGKRTGREIVVALYEFMEQLDIYKKLVKMQEQEELSNALHQSLEHEQAWNGWVHILEQFDLMFGDKIMPLEEVAQILDEGFETLQFSSVPPTLDEVTVSTVEFARFDNKKAIFVIGVNDGVYPMRMDAGGLLSDDEREAFEKIDVELAPGIKSRLLQESFLFYRAISSSTQYLYITYANADEESKGKLPSLYVNRLHKMFEIVENQGMEQDKTIRTLPHRQIAMDPLDEQQKANVLHYIQHPSPSIGFLMTQLKQAQIERRPLTEEWAALKAFYERDSQWKNVLNIVGKPLYSTNEAEPLTEEVATALYGENFLASVSRIERFYSCPYSHFASYGLKLQERTEFKLETFAMGDLFHEAIRTILSEKEPTIALNTYVNCYKKANDTITKLVDYFSYSILKSSHRFEYIKTKLVKIVARTVYALMNQSELSKFKAIAHEKPFGKRDDKNTEQDDRNPLEALEIELDHNRKMYVRGQIDRIDAYKDAENLYLRVIDYKSSGRKLDFTEVYNGISLQLLTYLDVAMKNIPIIAREGKFIQDLSDLENIIVQAAGMFYLHVHNPLIPTEDYEEYDRVENMRQEKFKLSGYMLKDVEIAQLMDQSLEPNKSSIIVPAAFKSGEDPEFNNRSSKVIEQDQMENLQQFVHYKFRQAGNKIYEGNTEIKPYSLGNQKACTFCSYKAVCQFDQAETGNSFNEIKKQPEQEVFKNIEKVVCVHDDSSEAE</sequence>
<evidence type="ECO:0000256" key="10">
    <source>
        <dbReference type="ARBA" id="ARBA00023004"/>
    </source>
</evidence>
<dbReference type="NCBIfam" id="TIGR02773">
    <property type="entry name" value="addB_Gpos"/>
    <property type="match status" value="1"/>
</dbReference>
<evidence type="ECO:0000256" key="2">
    <source>
        <dbReference type="ARBA" id="ARBA00022722"/>
    </source>
</evidence>
<dbReference type="GO" id="GO:0004386">
    <property type="term" value="F:helicase activity"/>
    <property type="evidence" value="ECO:0007669"/>
    <property type="project" value="UniProtKB-KW"/>
</dbReference>
<evidence type="ECO:0000256" key="11">
    <source>
        <dbReference type="ARBA" id="ARBA00023014"/>
    </source>
</evidence>
<keyword evidence="10" id="KW-0408">Iron</keyword>
<evidence type="ECO:0000256" key="4">
    <source>
        <dbReference type="ARBA" id="ARBA00022741"/>
    </source>
</evidence>
<dbReference type="InterPro" id="IPR014140">
    <property type="entry name" value="DNA_helicase_suAddB"/>
</dbReference>
<evidence type="ECO:0000256" key="9">
    <source>
        <dbReference type="ARBA" id="ARBA00022840"/>
    </source>
</evidence>
<dbReference type="Gene3D" id="3.40.50.300">
    <property type="entry name" value="P-loop containing nucleotide triphosphate hydrolases"/>
    <property type="match status" value="3"/>
</dbReference>
<keyword evidence="6" id="KW-0378">Hydrolase</keyword>
<keyword evidence="13" id="KW-0234">DNA repair</keyword>
<dbReference type="Pfam" id="PF12705">
    <property type="entry name" value="PDDEXK_1"/>
    <property type="match status" value="1"/>
</dbReference>
<dbReference type="EMBL" id="JACSPW010000001">
    <property type="protein sequence ID" value="MBD8031500.1"/>
    <property type="molecule type" value="Genomic_DNA"/>
</dbReference>
<keyword evidence="2" id="KW-0540">Nuclease</keyword>
<proteinExistence type="predicted"/>
<dbReference type="InterPro" id="IPR049035">
    <property type="entry name" value="ADDB_N"/>
</dbReference>
<keyword evidence="11" id="KW-0411">Iron-sulfur</keyword>
<dbReference type="InterPro" id="IPR014017">
    <property type="entry name" value="DNA_helicase_UvrD-like_C"/>
</dbReference>
<dbReference type="SUPFAM" id="SSF52540">
    <property type="entry name" value="P-loop containing nucleoside triphosphate hydrolases"/>
    <property type="match status" value="1"/>
</dbReference>
<dbReference type="PANTHER" id="PTHR30591:SF1">
    <property type="entry name" value="RECBCD ENZYME SUBUNIT RECC"/>
    <property type="match status" value="1"/>
</dbReference>
<keyword evidence="7 15" id="KW-0347">Helicase</keyword>
<evidence type="ECO:0000256" key="7">
    <source>
        <dbReference type="ARBA" id="ARBA00022806"/>
    </source>
</evidence>
<evidence type="ECO:0000256" key="13">
    <source>
        <dbReference type="ARBA" id="ARBA00023204"/>
    </source>
</evidence>
<dbReference type="InterPro" id="IPR027417">
    <property type="entry name" value="P-loop_NTPase"/>
</dbReference>
<evidence type="ECO:0000256" key="8">
    <source>
        <dbReference type="ARBA" id="ARBA00022839"/>
    </source>
</evidence>
<keyword evidence="1" id="KW-0004">4Fe-4S</keyword>
<evidence type="ECO:0000256" key="1">
    <source>
        <dbReference type="ARBA" id="ARBA00022485"/>
    </source>
</evidence>
<comment type="caution">
    <text evidence="15">The sequence shown here is derived from an EMBL/GenBank/DDBJ whole genome shotgun (WGS) entry which is preliminary data.</text>
</comment>
<evidence type="ECO:0000256" key="12">
    <source>
        <dbReference type="ARBA" id="ARBA00023125"/>
    </source>
</evidence>
<keyword evidence="3" id="KW-0479">Metal-binding</keyword>
<accession>A0ABR8XHS9</accession>
<keyword evidence="4" id="KW-0547">Nucleotide-binding</keyword>
<dbReference type="PANTHER" id="PTHR30591">
    <property type="entry name" value="RECBCD ENZYME SUBUNIT RECC"/>
    <property type="match status" value="1"/>
</dbReference>
<dbReference type="PROSITE" id="PS51217">
    <property type="entry name" value="UVRD_HELICASE_CTER"/>
    <property type="match status" value="1"/>
</dbReference>
<feature type="domain" description="UvrD-like helicase C-terminal" evidence="14">
    <location>
        <begin position="282"/>
        <end position="600"/>
    </location>
</feature>
<keyword evidence="8" id="KW-0269">Exonuclease</keyword>
<dbReference type="Proteomes" id="UP000600565">
    <property type="component" value="Unassembled WGS sequence"/>
</dbReference>
<evidence type="ECO:0000313" key="16">
    <source>
        <dbReference type="Proteomes" id="UP000600565"/>
    </source>
</evidence>
<keyword evidence="16" id="KW-1185">Reference proteome</keyword>
<dbReference type="InterPro" id="IPR011604">
    <property type="entry name" value="PDDEXK-like_dom_sf"/>
</dbReference>
<evidence type="ECO:0000259" key="14">
    <source>
        <dbReference type="PROSITE" id="PS51217"/>
    </source>
</evidence>
<name>A0ABR8XHS9_9BACL</name>
<gene>
    <name evidence="15" type="primary">addB</name>
    <name evidence="15" type="ORF">H9632_00375</name>
</gene>
<keyword evidence="5" id="KW-0227">DNA damage</keyword>
<evidence type="ECO:0000256" key="6">
    <source>
        <dbReference type="ARBA" id="ARBA00022801"/>
    </source>
</evidence>
<keyword evidence="9" id="KW-0067">ATP-binding</keyword>
<dbReference type="Pfam" id="PF21445">
    <property type="entry name" value="ADDB_N"/>
    <property type="match status" value="1"/>
</dbReference>
<reference evidence="15 16" key="1">
    <citation type="submission" date="2020-08" db="EMBL/GenBank/DDBJ databases">
        <title>A Genomic Blueprint of the Chicken Gut Microbiome.</title>
        <authorList>
            <person name="Gilroy R."/>
            <person name="Ravi A."/>
            <person name="Getino M."/>
            <person name="Pursley I."/>
            <person name="Horton D.L."/>
            <person name="Alikhan N.-F."/>
            <person name="Baker D."/>
            <person name="Gharbi K."/>
            <person name="Hall N."/>
            <person name="Watson M."/>
            <person name="Adriaenssens E.M."/>
            <person name="Foster-Nyarko E."/>
            <person name="Jarju S."/>
            <person name="Secka A."/>
            <person name="Antonio M."/>
            <person name="Oren A."/>
            <person name="Chaudhuri R."/>
            <person name="La Ragione R.M."/>
            <person name="Hildebrand F."/>
            <person name="Pallen M.J."/>
        </authorList>
    </citation>
    <scope>NUCLEOTIDE SEQUENCE [LARGE SCALE GENOMIC DNA]</scope>
    <source>
        <strain evidence="15 16">Sa1YVA6</strain>
    </source>
</reference>
<organism evidence="15 16">
    <name type="scientific">Solibacillus merdavium</name>
    <dbReference type="NCBI Taxonomy" id="2762218"/>
    <lineage>
        <taxon>Bacteria</taxon>
        <taxon>Bacillati</taxon>
        <taxon>Bacillota</taxon>
        <taxon>Bacilli</taxon>
        <taxon>Bacillales</taxon>
        <taxon>Caryophanaceae</taxon>
        <taxon>Solibacillus</taxon>
    </lineage>
</organism>
<evidence type="ECO:0000256" key="3">
    <source>
        <dbReference type="ARBA" id="ARBA00022723"/>
    </source>
</evidence>
<evidence type="ECO:0000313" key="15">
    <source>
        <dbReference type="EMBL" id="MBD8031500.1"/>
    </source>
</evidence>
<protein>
    <submittedName>
        <fullName evidence="15">Helicase-exonuclease AddAB subunit AddB</fullName>
    </submittedName>
</protein>
<dbReference type="Gene3D" id="3.90.320.10">
    <property type="match status" value="1"/>
</dbReference>
<dbReference type="RefSeq" id="WP_191702155.1">
    <property type="nucleotide sequence ID" value="NZ_JACSPW010000001.1"/>
</dbReference>
<dbReference type="InterPro" id="IPR038726">
    <property type="entry name" value="PDDEXK_AddAB-type"/>
</dbReference>
<evidence type="ECO:0000256" key="5">
    <source>
        <dbReference type="ARBA" id="ARBA00022763"/>
    </source>
</evidence>
<keyword evidence="12" id="KW-0238">DNA-binding</keyword>